<evidence type="ECO:0000256" key="1">
    <source>
        <dbReference type="ARBA" id="ARBA00022801"/>
    </source>
</evidence>
<organism evidence="3 4">
    <name type="scientific">Caulobacter mirabilis</name>
    <dbReference type="NCBI Taxonomy" id="69666"/>
    <lineage>
        <taxon>Bacteria</taxon>
        <taxon>Pseudomonadati</taxon>
        <taxon>Pseudomonadota</taxon>
        <taxon>Alphaproteobacteria</taxon>
        <taxon>Caulobacterales</taxon>
        <taxon>Caulobacteraceae</taxon>
        <taxon>Caulobacter</taxon>
    </lineage>
</organism>
<sequence>MKPASTVAGHADRIASGFTVMKPDGPGPFPVVLQMHGCAGAQPFQRHYAVEAVKAGAAVVIVDSLKPRGLSRLDGSLFVCTGTMLRGAQRAADLYAVIHWLKGQGWADSRRIVAAGWSHGGWTIMDALAQGDGAARMTGLADAGPDLLRGLRGTFLVYPYAAYPSLTTNRGWNGARPRVFAVLGGRDAVVGVKHPQRSLDRLKRDGLAVDVLTFPEATHAFDDDDANDPRTQYRADLSSQARAYYVNALKASFA</sequence>
<dbReference type="GO" id="GO:0052689">
    <property type="term" value="F:carboxylic ester hydrolase activity"/>
    <property type="evidence" value="ECO:0007669"/>
    <property type="project" value="UniProtKB-ARBA"/>
</dbReference>
<accession>A0A2D2B333</accession>
<dbReference type="InterPro" id="IPR029058">
    <property type="entry name" value="AB_hydrolase_fold"/>
</dbReference>
<dbReference type="EMBL" id="CP024201">
    <property type="protein sequence ID" value="ATQ44679.1"/>
    <property type="molecule type" value="Genomic_DNA"/>
</dbReference>
<dbReference type="PANTHER" id="PTHR22946:SF9">
    <property type="entry name" value="POLYKETIDE TRANSFERASE AF380"/>
    <property type="match status" value="1"/>
</dbReference>
<dbReference type="RefSeq" id="WP_099623927.1">
    <property type="nucleotide sequence ID" value="NZ_CP024201.1"/>
</dbReference>
<dbReference type="AlphaFoldDB" id="A0A2D2B333"/>
<dbReference type="KEGG" id="cmb:CSW64_20960"/>
<dbReference type="PANTHER" id="PTHR22946">
    <property type="entry name" value="DIENELACTONE HYDROLASE DOMAIN-CONTAINING PROTEIN-RELATED"/>
    <property type="match status" value="1"/>
</dbReference>
<evidence type="ECO:0000313" key="4">
    <source>
        <dbReference type="Proteomes" id="UP000228945"/>
    </source>
</evidence>
<dbReference type="SUPFAM" id="SSF53474">
    <property type="entry name" value="alpha/beta-Hydrolases"/>
    <property type="match status" value="1"/>
</dbReference>
<keyword evidence="4" id="KW-1185">Reference proteome</keyword>
<reference evidence="3 4" key="1">
    <citation type="submission" date="2017-10" db="EMBL/GenBank/DDBJ databases">
        <title>Genome sequence of Caulobacter mirabilis FWC38.</title>
        <authorList>
            <person name="Fiebig A."/>
            <person name="Crosson S."/>
        </authorList>
    </citation>
    <scope>NUCLEOTIDE SEQUENCE [LARGE SCALE GENOMIC DNA]</scope>
    <source>
        <strain evidence="3 4">FWC 38</strain>
    </source>
</reference>
<protein>
    <submittedName>
        <fullName evidence="3">Dienelactone hydrolase</fullName>
    </submittedName>
</protein>
<gene>
    <name evidence="3" type="ORF">CSW64_20960</name>
</gene>
<name>A0A2D2B333_9CAUL</name>
<dbReference type="InterPro" id="IPR050261">
    <property type="entry name" value="FrsA_esterase"/>
</dbReference>
<dbReference type="Proteomes" id="UP000228945">
    <property type="component" value="Chromosome"/>
</dbReference>
<dbReference type="Pfam" id="PF02129">
    <property type="entry name" value="Peptidase_S15"/>
    <property type="match status" value="1"/>
</dbReference>
<proteinExistence type="predicted"/>
<dbReference type="InterPro" id="IPR000383">
    <property type="entry name" value="Xaa-Pro-like_dom"/>
</dbReference>
<dbReference type="OrthoDB" id="3647650at2"/>
<keyword evidence="1 3" id="KW-0378">Hydrolase</keyword>
<evidence type="ECO:0000259" key="2">
    <source>
        <dbReference type="Pfam" id="PF02129"/>
    </source>
</evidence>
<feature type="domain" description="Xaa-Pro dipeptidyl-peptidase-like" evidence="2">
    <location>
        <begin position="19"/>
        <end position="139"/>
    </location>
</feature>
<evidence type="ECO:0000313" key="3">
    <source>
        <dbReference type="EMBL" id="ATQ44679.1"/>
    </source>
</evidence>
<dbReference type="Gene3D" id="3.40.50.1820">
    <property type="entry name" value="alpha/beta hydrolase"/>
    <property type="match status" value="1"/>
</dbReference>